<evidence type="ECO:0000256" key="3">
    <source>
        <dbReference type="SAM" id="MobiDB-lite"/>
    </source>
</evidence>
<dbReference type="InterPro" id="IPR051122">
    <property type="entry name" value="SDR_DHRS6-like"/>
</dbReference>
<dbReference type="InterPro" id="IPR002347">
    <property type="entry name" value="SDR_fam"/>
</dbReference>
<evidence type="ECO:0000313" key="4">
    <source>
        <dbReference type="EMBL" id="MDW6094338.1"/>
    </source>
</evidence>
<keyword evidence="5" id="KW-1185">Reference proteome</keyword>
<dbReference type="SUPFAM" id="SSF51735">
    <property type="entry name" value="NAD(P)-binding Rossmann-fold domains"/>
    <property type="match status" value="1"/>
</dbReference>
<dbReference type="Proteomes" id="UP001279860">
    <property type="component" value="Unassembled WGS sequence"/>
</dbReference>
<dbReference type="Gene3D" id="3.40.50.720">
    <property type="entry name" value="NAD(P)-binding Rossmann-like Domain"/>
    <property type="match status" value="1"/>
</dbReference>
<dbReference type="CDD" id="cd05233">
    <property type="entry name" value="SDR_c"/>
    <property type="match status" value="1"/>
</dbReference>
<proteinExistence type="inferred from homology"/>
<dbReference type="Pfam" id="PF13561">
    <property type="entry name" value="adh_short_C2"/>
    <property type="match status" value="1"/>
</dbReference>
<organism evidence="4 5">
    <name type="scientific">Vibrio rhizosphaerae</name>
    <dbReference type="NCBI Taxonomy" id="398736"/>
    <lineage>
        <taxon>Bacteria</taxon>
        <taxon>Pseudomonadati</taxon>
        <taxon>Pseudomonadota</taxon>
        <taxon>Gammaproteobacteria</taxon>
        <taxon>Vibrionales</taxon>
        <taxon>Vibrionaceae</taxon>
        <taxon>Vibrio</taxon>
    </lineage>
</organism>
<dbReference type="EMBL" id="JAWRCP010000002">
    <property type="protein sequence ID" value="MDW6094338.1"/>
    <property type="molecule type" value="Genomic_DNA"/>
</dbReference>
<gene>
    <name evidence="4" type="ORF">SBX64_17500</name>
</gene>
<dbReference type="PANTHER" id="PTHR43477:SF1">
    <property type="entry name" value="DIHYDROANTICAPSIN 7-DEHYDROGENASE"/>
    <property type="match status" value="1"/>
</dbReference>
<reference evidence="4 5" key="1">
    <citation type="submission" date="2023-11" db="EMBL/GenBank/DDBJ databases">
        <title>Plant-associative lifestyle of Vibrio porteresiae and its evolutionary dynamics.</title>
        <authorList>
            <person name="Rameshkumar N."/>
            <person name="Kirti K."/>
        </authorList>
    </citation>
    <scope>NUCLEOTIDE SEQUENCE [LARGE SCALE GENOMIC DNA]</scope>
    <source>
        <strain evidence="4 5">MSSRF7</strain>
    </source>
</reference>
<dbReference type="GO" id="GO:0016491">
    <property type="term" value="F:oxidoreductase activity"/>
    <property type="evidence" value="ECO:0007669"/>
    <property type="project" value="UniProtKB-KW"/>
</dbReference>
<sequence length="227" mass="24205">MNKKHALVTGASSGIGLAIATTLLEDHWQVTGVSRSQPAINHPDFTSIQADLMDSTQLIHHLQAVTAVDAFIHAAGKMTASPLGRLDLQESQTLWHLHVHVAELLANTLVTQMKTGGRIVLIGSRTSRGVAGRSQYVATKSAMIGMVRSWAAELAPRGITANIIAPGATETPMLKDPERQQSPPKLPPIGRYIQPQEIAEYVKFIVSPQADAITGQELVICGGASLA</sequence>
<evidence type="ECO:0000256" key="1">
    <source>
        <dbReference type="ARBA" id="ARBA00006484"/>
    </source>
</evidence>
<comment type="similarity">
    <text evidence="1">Belongs to the short-chain dehydrogenases/reductases (SDR) family.</text>
</comment>
<feature type="region of interest" description="Disordered" evidence="3">
    <location>
        <begin position="169"/>
        <end position="188"/>
    </location>
</feature>
<accession>A0ABU4J1D2</accession>
<dbReference type="PRINTS" id="PR00081">
    <property type="entry name" value="GDHRDH"/>
</dbReference>
<evidence type="ECO:0000256" key="2">
    <source>
        <dbReference type="ARBA" id="ARBA00023002"/>
    </source>
</evidence>
<dbReference type="PANTHER" id="PTHR43477">
    <property type="entry name" value="DIHYDROANTICAPSIN 7-DEHYDROGENASE"/>
    <property type="match status" value="1"/>
</dbReference>
<dbReference type="InterPro" id="IPR036291">
    <property type="entry name" value="NAD(P)-bd_dom_sf"/>
</dbReference>
<protein>
    <submittedName>
        <fullName evidence="4">SDR family oxidoreductase</fullName>
        <ecNumber evidence="4">1.-.-.-</ecNumber>
    </submittedName>
</protein>
<dbReference type="RefSeq" id="WP_318585536.1">
    <property type="nucleotide sequence ID" value="NZ_JAWRCP010000002.1"/>
</dbReference>
<evidence type="ECO:0000313" key="5">
    <source>
        <dbReference type="Proteomes" id="UP001279860"/>
    </source>
</evidence>
<keyword evidence="2 4" id="KW-0560">Oxidoreductase</keyword>
<dbReference type="EC" id="1.-.-.-" evidence="4"/>
<comment type="caution">
    <text evidence="4">The sequence shown here is derived from an EMBL/GenBank/DDBJ whole genome shotgun (WGS) entry which is preliminary data.</text>
</comment>
<name>A0ABU4J1D2_9VIBR</name>